<keyword evidence="5" id="KW-0479">Metal-binding</keyword>
<evidence type="ECO:0000256" key="9">
    <source>
        <dbReference type="ARBA" id="ARBA00049228"/>
    </source>
</evidence>
<proteinExistence type="inferred from homology"/>
<evidence type="ECO:0000256" key="5">
    <source>
        <dbReference type="ARBA" id="ARBA00022723"/>
    </source>
</evidence>
<keyword evidence="8" id="KW-0408">Iron</keyword>
<dbReference type="Gene3D" id="2.60.120.620">
    <property type="entry name" value="q2cbj1_9rhob like domain"/>
    <property type="match status" value="1"/>
</dbReference>
<dbReference type="Proteomes" id="UP000509371">
    <property type="component" value="Chromosome"/>
</dbReference>
<evidence type="ECO:0000256" key="3">
    <source>
        <dbReference type="ARBA" id="ARBA00007851"/>
    </source>
</evidence>
<evidence type="ECO:0000313" key="13">
    <source>
        <dbReference type="Proteomes" id="UP000509371"/>
    </source>
</evidence>
<evidence type="ECO:0000313" key="12">
    <source>
        <dbReference type="EMBL" id="QKK81569.1"/>
    </source>
</evidence>
<dbReference type="Pfam" id="PF05721">
    <property type="entry name" value="PhyH"/>
    <property type="match status" value="1"/>
</dbReference>
<evidence type="ECO:0000256" key="10">
    <source>
        <dbReference type="NCBIfam" id="TIGR02408"/>
    </source>
</evidence>
<dbReference type="EMBL" id="CP054301">
    <property type="protein sequence ID" value="QKK81569.1"/>
    <property type="molecule type" value="Genomic_DNA"/>
</dbReference>
<reference evidence="12 13" key="1">
    <citation type="submission" date="2020-06" db="EMBL/GenBank/DDBJ databases">
        <authorList>
            <person name="Voronona O.L."/>
            <person name="Aksenova E.I."/>
            <person name="Kunda M.S."/>
            <person name="Semenov A.N."/>
            <person name="Ryzhova N."/>
        </authorList>
    </citation>
    <scope>NUCLEOTIDE SEQUENCE [LARGE SCALE GENOMIC DNA]</scope>
    <source>
        <strain evidence="12 13">MPKMM3633</strain>
    </source>
</reference>
<dbReference type="NCBIfam" id="TIGR02408">
    <property type="entry name" value="ectoine_ThpD"/>
    <property type="match status" value="1"/>
</dbReference>
<keyword evidence="7" id="KW-0560">Oxidoreductase</keyword>
<comment type="function">
    <text evidence="2">Involved in the biosynthesis of 5-hydroxyectoine, called compatible solute, which helps organisms to survive extreme osmotic stress by acting as a highly soluble organic osmolyte. Catalyzes the 2-oxoglutarate-dependent selective hydroxylation of L-ectoine to yield (4S,5S)-5-hydroxyectoine.</text>
</comment>
<evidence type="ECO:0000256" key="8">
    <source>
        <dbReference type="ARBA" id="ARBA00023004"/>
    </source>
</evidence>
<feature type="compositionally biased region" description="Polar residues" evidence="11">
    <location>
        <begin position="22"/>
        <end position="32"/>
    </location>
</feature>
<comment type="cofactor">
    <cofactor evidence="1">
        <name>Fe(2+)</name>
        <dbReference type="ChEBI" id="CHEBI:29033"/>
    </cofactor>
</comment>
<dbReference type="KEGG" id="mpri:MP3633_2842"/>
<dbReference type="SUPFAM" id="SSF51197">
    <property type="entry name" value="Clavaminate synthase-like"/>
    <property type="match status" value="1"/>
</dbReference>
<dbReference type="InterPro" id="IPR008775">
    <property type="entry name" value="Phytyl_CoA_dOase-like"/>
</dbReference>
<sequence>MSPLASALVNEHLHDETLINRKLSNQKESGPSVSGDKRQDHYPSRVYLSPTHIDRQDPIIYSHDRQKAPLDEALLDHYEENGFLFLDHLFDDDEVLAMQHHMQSLRDSDEIKQREESITEASSGDIRSVFDVHKLDAFIQGVAEDPRLVKIAEYLLGDRVYLHQTRLNYKPGFRGKEFYWHSDFETWHVEDGMPRMRALSMSITLTPNDHNNGPLLLIPGSHHTYVSCVGETPDKNYLSSLKKQNVGVPDDTSLEALIASSGIEAAIGQPGRVILFDCNVLHASNGNITPAPRSNLFFVYNALSNRVDLPFGNTAPRPEFIASRELIRAL</sequence>
<comment type="similarity">
    <text evidence="3">Belongs to the PhyH family. EctD subfamily.</text>
</comment>
<evidence type="ECO:0000256" key="6">
    <source>
        <dbReference type="ARBA" id="ARBA00022964"/>
    </source>
</evidence>
<evidence type="ECO:0000256" key="11">
    <source>
        <dbReference type="SAM" id="MobiDB-lite"/>
    </source>
</evidence>
<organism evidence="12 13">
    <name type="scientific">Marinomonas primoryensis</name>
    <dbReference type="NCBI Taxonomy" id="178399"/>
    <lineage>
        <taxon>Bacteria</taxon>
        <taxon>Pseudomonadati</taxon>
        <taxon>Pseudomonadota</taxon>
        <taxon>Gammaproteobacteria</taxon>
        <taxon>Oceanospirillales</taxon>
        <taxon>Oceanospirillaceae</taxon>
        <taxon>Marinomonas</taxon>
    </lineage>
</organism>
<evidence type="ECO:0000256" key="2">
    <source>
        <dbReference type="ARBA" id="ARBA00004063"/>
    </source>
</evidence>
<comment type="subunit">
    <text evidence="4">Homodimer.</text>
</comment>
<dbReference type="PANTHER" id="PTHR20883">
    <property type="entry name" value="PHYTANOYL-COA DIOXYGENASE DOMAIN CONTAINING 1"/>
    <property type="match status" value="1"/>
</dbReference>
<comment type="catalytic activity">
    <reaction evidence="9">
        <text>L-ectoine + 2-oxoglutarate + O2 = 5-hydroxyectoine + succinate + CO2</text>
        <dbReference type="Rhea" id="RHEA:45740"/>
        <dbReference type="ChEBI" id="CHEBI:15379"/>
        <dbReference type="ChEBI" id="CHEBI:16526"/>
        <dbReference type="ChEBI" id="CHEBI:16810"/>
        <dbReference type="ChEBI" id="CHEBI:30031"/>
        <dbReference type="ChEBI" id="CHEBI:58515"/>
        <dbReference type="ChEBI" id="CHEBI:85413"/>
        <dbReference type="EC" id="1.14.11.55"/>
    </reaction>
</comment>
<feature type="region of interest" description="Disordered" evidence="11">
    <location>
        <begin position="18"/>
        <end position="43"/>
    </location>
</feature>
<dbReference type="RefSeq" id="WP_176336005.1">
    <property type="nucleotide sequence ID" value="NZ_BAAAEF010000028.1"/>
</dbReference>
<dbReference type="EC" id="1.14.11.55" evidence="10"/>
<dbReference type="GO" id="GO:0005506">
    <property type="term" value="F:iron ion binding"/>
    <property type="evidence" value="ECO:0007669"/>
    <property type="project" value="UniProtKB-ARBA"/>
</dbReference>
<dbReference type="PANTHER" id="PTHR20883:SF48">
    <property type="entry name" value="ECTOINE DIOXYGENASE"/>
    <property type="match status" value="1"/>
</dbReference>
<accession>A0A859D3W0</accession>
<dbReference type="AlphaFoldDB" id="A0A859D3W0"/>
<name>A0A859D3W0_9GAMM</name>
<keyword evidence="6" id="KW-0223">Dioxygenase</keyword>
<evidence type="ECO:0000256" key="7">
    <source>
        <dbReference type="ARBA" id="ARBA00023002"/>
    </source>
</evidence>
<evidence type="ECO:0000256" key="4">
    <source>
        <dbReference type="ARBA" id="ARBA00011738"/>
    </source>
</evidence>
<evidence type="ECO:0000256" key="1">
    <source>
        <dbReference type="ARBA" id="ARBA00001954"/>
    </source>
</evidence>
<dbReference type="GO" id="GO:0016706">
    <property type="term" value="F:2-oxoglutarate-dependent dioxygenase activity"/>
    <property type="evidence" value="ECO:0007669"/>
    <property type="project" value="InterPro"/>
</dbReference>
<gene>
    <name evidence="12" type="primary">ectD</name>
    <name evidence="12" type="ORF">MP3633_2842</name>
</gene>
<protein>
    <recommendedName>
        <fullName evidence="10">Ectoine hydroxylase</fullName>
        <ecNumber evidence="10">1.14.11.55</ecNumber>
    </recommendedName>
</protein>
<dbReference type="InterPro" id="IPR012774">
    <property type="entry name" value="EctD"/>
</dbReference>